<feature type="signal peptide" evidence="1">
    <location>
        <begin position="1"/>
        <end position="22"/>
    </location>
</feature>
<dbReference type="SUPFAM" id="SSF52317">
    <property type="entry name" value="Class I glutamine amidotransferase-like"/>
    <property type="match status" value="1"/>
</dbReference>
<proteinExistence type="predicted"/>
<keyword evidence="1" id="KW-0732">Signal</keyword>
<evidence type="ECO:0000256" key="1">
    <source>
        <dbReference type="SAM" id="SignalP"/>
    </source>
</evidence>
<dbReference type="InterPro" id="IPR029062">
    <property type="entry name" value="Class_I_gatase-like"/>
</dbReference>
<gene>
    <name evidence="2" type="ORF">IRJ18_13270</name>
</gene>
<organism evidence="2 3">
    <name type="scientific">Mucilaginibacter boryungensis</name>
    <dbReference type="NCBI Taxonomy" id="768480"/>
    <lineage>
        <taxon>Bacteria</taxon>
        <taxon>Pseudomonadati</taxon>
        <taxon>Bacteroidota</taxon>
        <taxon>Sphingobacteriia</taxon>
        <taxon>Sphingobacteriales</taxon>
        <taxon>Sphingobacteriaceae</taxon>
        <taxon>Mucilaginibacter</taxon>
    </lineage>
</organism>
<protein>
    <submittedName>
        <fullName evidence="2">DUF4350 domain-containing protein</fullName>
    </submittedName>
</protein>
<comment type="caution">
    <text evidence="2">The sequence shown here is derived from an EMBL/GenBank/DDBJ whole genome shotgun (WGS) entry which is preliminary data.</text>
</comment>
<name>A0ABR9XJ98_9SPHI</name>
<keyword evidence="3" id="KW-1185">Reference proteome</keyword>
<reference evidence="2 3" key="1">
    <citation type="submission" date="2020-10" db="EMBL/GenBank/DDBJ databases">
        <title>Mucilaginibacter mali sp. nov., isolated from rhizosphere soil of apple orchard.</title>
        <authorList>
            <person name="Lee J.-S."/>
            <person name="Kim H.S."/>
            <person name="Kim J.-S."/>
        </authorList>
    </citation>
    <scope>NUCLEOTIDE SEQUENCE [LARGE SCALE GENOMIC DNA]</scope>
    <source>
        <strain evidence="2 3">KCTC 23157</strain>
    </source>
</reference>
<evidence type="ECO:0000313" key="2">
    <source>
        <dbReference type="EMBL" id="MBE9667336.1"/>
    </source>
</evidence>
<feature type="chain" id="PRO_5046542138" evidence="1">
    <location>
        <begin position="23"/>
        <end position="259"/>
    </location>
</feature>
<dbReference type="Proteomes" id="UP000632774">
    <property type="component" value="Unassembled WGS sequence"/>
</dbReference>
<evidence type="ECO:0000313" key="3">
    <source>
        <dbReference type="Proteomes" id="UP000632774"/>
    </source>
</evidence>
<dbReference type="Gene3D" id="3.40.50.880">
    <property type="match status" value="1"/>
</dbReference>
<dbReference type="EMBL" id="JADFFM010000002">
    <property type="protein sequence ID" value="MBE9667336.1"/>
    <property type="molecule type" value="Genomic_DNA"/>
</dbReference>
<dbReference type="RefSeq" id="WP_194106808.1">
    <property type="nucleotide sequence ID" value="NZ_JADFFM010000002.1"/>
</dbReference>
<sequence>MKNLFKLTALVAISAVPFMLKAQTVTLDYYFNHEVHKTKEGAVERFHYLWEEKDLNGYSNWGDAFVAAGAKIKSLDAAPTVDNLKGTDIYIIVDPDTKKESPNPNYIMPKDVEQIEKFVKAGGVLVMMANDSANVELPHFNTLAAKFGMHFTDDLNNHVLGNKIESGTMMVEGNPLFPTAKKIYMKDICGIALTGPAKPLLKNGDAVVIATAKYGKGTVFAVADPWLYNEYTNGHLPAGYDNDKAIVDVTQWLLKQVKK</sequence>
<accession>A0ABR9XJ98</accession>